<comment type="caution">
    <text evidence="1">The sequence shown here is derived from an EMBL/GenBank/DDBJ whole genome shotgun (WGS) entry which is preliminary data.</text>
</comment>
<dbReference type="SUPFAM" id="SSF51445">
    <property type="entry name" value="(Trans)glycosidases"/>
    <property type="match status" value="1"/>
</dbReference>
<dbReference type="Gene3D" id="3.20.20.80">
    <property type="entry name" value="Glycosidases"/>
    <property type="match status" value="1"/>
</dbReference>
<sequence length="299" mass="34621">MAAPPVHYLYTSSSDLEKLNSILNREDIEGVQIVYSWKQLEKSKGVYDFSEIESDLAKLQKKNKKLFIQIQDRFFEPNQKNIPLYLQEEPEYKGGLIAQTDNPGEGKAPAQGWVAMQWNVSLQKRYQNLIQELAKKFDGRVAGINLPETSIDINKKNAEKKGFSCDKYFSSTVNNMIFAKKAFKKSFVVQYINFWPCEWNNDHKYMSRLFAIAQKERIGLGGPDIVPYKKAQMKNSYPFFNKYKGKLPLVAMAVQEPTLTYINPNTKKPFAKEEFIKFAEEYLGTNIIFWATETPWLSK</sequence>
<accession>A0A6N6VXA7</accession>
<evidence type="ECO:0008006" key="3">
    <source>
        <dbReference type="Google" id="ProtNLM"/>
    </source>
</evidence>
<dbReference type="RefSeq" id="WP_153421174.1">
    <property type="nucleotide sequence ID" value="NZ_WFLM01000004.1"/>
</dbReference>
<dbReference type="InterPro" id="IPR017853">
    <property type="entry name" value="GH"/>
</dbReference>
<dbReference type="EMBL" id="WFLM01000004">
    <property type="protein sequence ID" value="KAB8038097.1"/>
    <property type="molecule type" value="Genomic_DNA"/>
</dbReference>
<dbReference type="Proteomes" id="UP000437748">
    <property type="component" value="Unassembled WGS sequence"/>
</dbReference>
<protein>
    <recommendedName>
        <fullName evidence="3">Glycoside hydrolase family 42 N-terminal domain-containing protein</fullName>
    </recommendedName>
</protein>
<evidence type="ECO:0000313" key="1">
    <source>
        <dbReference type="EMBL" id="KAB8038097.1"/>
    </source>
</evidence>
<dbReference type="AlphaFoldDB" id="A0A6N6VXA7"/>
<name>A0A6N6VXA7_9BACT</name>
<proteinExistence type="predicted"/>
<organism evidence="1 2">
    <name type="scientific">Silvanigrella paludirubra</name>
    <dbReference type="NCBI Taxonomy" id="2499159"/>
    <lineage>
        <taxon>Bacteria</taxon>
        <taxon>Pseudomonadati</taxon>
        <taxon>Bdellovibrionota</taxon>
        <taxon>Oligoflexia</taxon>
        <taxon>Silvanigrellales</taxon>
        <taxon>Silvanigrellaceae</taxon>
        <taxon>Silvanigrella</taxon>
    </lineage>
</organism>
<keyword evidence="2" id="KW-1185">Reference proteome</keyword>
<reference evidence="1 2" key="1">
    <citation type="submission" date="2019-10" db="EMBL/GenBank/DDBJ databases">
        <title>New species of Slilvanegrellaceae.</title>
        <authorList>
            <person name="Pitt A."/>
            <person name="Hahn M.W."/>
        </authorList>
    </citation>
    <scope>NUCLEOTIDE SEQUENCE [LARGE SCALE GENOMIC DNA]</scope>
    <source>
        <strain evidence="1 2">SP-Ram-0.45-NSY-1</strain>
    </source>
</reference>
<gene>
    <name evidence="1" type="ORF">GCL60_10885</name>
</gene>
<dbReference type="OrthoDB" id="4047605at2"/>
<evidence type="ECO:0000313" key="2">
    <source>
        <dbReference type="Proteomes" id="UP000437748"/>
    </source>
</evidence>